<proteinExistence type="predicted"/>
<evidence type="ECO:0000313" key="4">
    <source>
        <dbReference type="Proteomes" id="UP000003751"/>
    </source>
</evidence>
<dbReference type="STRING" id="797209.GCA_000376445_04409"/>
<name>E7QWA6_HALPU</name>
<feature type="domain" description="DUF58" evidence="1">
    <location>
        <begin position="192"/>
        <end position="364"/>
    </location>
</feature>
<accession>E7QWA6</accession>
<dbReference type="OrthoDB" id="31512at2157"/>
<dbReference type="Pfam" id="PF01882">
    <property type="entry name" value="DUF58"/>
    <property type="match status" value="1"/>
</dbReference>
<dbReference type="AlphaFoldDB" id="E7QWA6"/>
<dbReference type="Proteomes" id="UP000003751">
    <property type="component" value="Unassembled WGS sequence"/>
</dbReference>
<dbReference type="PANTHER" id="PTHR33608:SF6">
    <property type="entry name" value="BLL2464 PROTEIN"/>
    <property type="match status" value="1"/>
</dbReference>
<dbReference type="InterPro" id="IPR002881">
    <property type="entry name" value="DUF58"/>
</dbReference>
<gene>
    <name evidence="3" type="ORF">SAMN05444342_4367</name>
    <name evidence="2" type="ORF">ZOD2009_15471</name>
</gene>
<dbReference type="eggNOG" id="arCOG02742">
    <property type="taxonomic scope" value="Archaea"/>
</dbReference>
<sequence length="415" mass="45262">MTETHRWRGVIALSLAAGAVGLAVDRPSMLLLAVVGVVFAAYPRVVADPEPKLRLERRLSNSTPRPGDEVTVTVTVTNEGGFLPDVRIVDGVPALLSVSGGSPRNGAVFWPGRSVRFSYRIQAKHGKHPFEPATVVARDLSGAREVETTVAADTELDCTATGAEGPLRDKTLDQVGRIVAQKGGSGIEFHRTREYRAGDAMHRIDWNRYARTGSLTTVEYREENAATVVVLVDARRVAYRSTTDEPHAVAYSVSAAEQLLASLHRDRNLVGLAAFGREQCWLEPGAGRSHRANAQRLLATHTAFASLPPTEEADHEEQVEQLRTRLPSAAQVVLLSPLSDQTIVETARRLDAYGHRISVISPDVTADESVGQRLAGVERENRLSELRKADIPVVEWDPETPLAAALLDRPRRVRA</sequence>
<organism evidence="2 4">
    <name type="scientific">Haladaptatus paucihalophilus DX253</name>
    <dbReference type="NCBI Taxonomy" id="797209"/>
    <lineage>
        <taxon>Archaea</taxon>
        <taxon>Methanobacteriati</taxon>
        <taxon>Methanobacteriota</taxon>
        <taxon>Stenosarchaea group</taxon>
        <taxon>Halobacteria</taxon>
        <taxon>Halobacteriales</taxon>
        <taxon>Haladaptataceae</taxon>
        <taxon>Haladaptatus</taxon>
    </lineage>
</organism>
<dbReference type="PATRIC" id="fig|797209.4.peg.3057"/>
<protein>
    <submittedName>
        <fullName evidence="2">Conserved repeat domain protein</fullName>
    </submittedName>
</protein>
<dbReference type="EMBL" id="FRAN01000010">
    <property type="protein sequence ID" value="SHL66574.1"/>
    <property type="molecule type" value="Genomic_DNA"/>
</dbReference>
<reference evidence="3" key="3">
    <citation type="submission" date="2016-11" db="EMBL/GenBank/DDBJ databases">
        <authorList>
            <person name="Jaros S."/>
            <person name="Januszkiewicz K."/>
            <person name="Wedrychowicz H."/>
        </authorList>
    </citation>
    <scope>NUCLEOTIDE SEQUENCE [LARGE SCALE GENOMIC DNA]</scope>
    <source>
        <strain evidence="3">DX253</strain>
    </source>
</reference>
<dbReference type="Proteomes" id="UP000184203">
    <property type="component" value="Unassembled WGS sequence"/>
</dbReference>
<dbReference type="EMBL" id="AEMG01000016">
    <property type="protein sequence ID" value="EFW91240.1"/>
    <property type="molecule type" value="Genomic_DNA"/>
</dbReference>
<keyword evidence="5" id="KW-1185">Reference proteome</keyword>
<evidence type="ECO:0000259" key="1">
    <source>
        <dbReference type="Pfam" id="PF01882"/>
    </source>
</evidence>
<reference evidence="5" key="2">
    <citation type="submission" date="2016-11" db="EMBL/GenBank/DDBJ databases">
        <authorList>
            <person name="Varghese N."/>
            <person name="Submissions S."/>
        </authorList>
    </citation>
    <scope>NUCLEOTIDE SEQUENCE [LARGE SCALE GENOMIC DNA]</scope>
    <source>
        <strain evidence="5">DX253</strain>
    </source>
</reference>
<evidence type="ECO:0000313" key="3">
    <source>
        <dbReference type="EMBL" id="SHL66574.1"/>
    </source>
</evidence>
<dbReference type="RefSeq" id="WP_007981262.1">
    <property type="nucleotide sequence ID" value="NZ_AEMG01000016.1"/>
</dbReference>
<reference evidence="2 4" key="1">
    <citation type="journal article" date="2014" name="ISME J.">
        <title>Trehalose/2-sulfotrehalose biosynthesis and glycine-betaine uptake are widely spread mechanisms for osmoadaptation in the Halobacteriales.</title>
        <authorList>
            <person name="Youssef N.H."/>
            <person name="Savage-Ashlock K.N."/>
            <person name="McCully A.L."/>
            <person name="Luedtke B."/>
            <person name="Shaw E.I."/>
            <person name="Hoff W.D."/>
            <person name="Elshahed M.S."/>
        </authorList>
    </citation>
    <scope>NUCLEOTIDE SEQUENCE [LARGE SCALE GENOMIC DNA]</scope>
    <source>
        <strain evidence="2 4">DX253</strain>
    </source>
</reference>
<evidence type="ECO:0000313" key="2">
    <source>
        <dbReference type="EMBL" id="EFW91240.1"/>
    </source>
</evidence>
<dbReference type="PANTHER" id="PTHR33608">
    <property type="entry name" value="BLL2464 PROTEIN"/>
    <property type="match status" value="1"/>
</dbReference>
<evidence type="ECO:0000313" key="5">
    <source>
        <dbReference type="Proteomes" id="UP000184203"/>
    </source>
</evidence>